<keyword evidence="1" id="KW-0472">Membrane</keyword>
<evidence type="ECO:0000313" key="2">
    <source>
        <dbReference type="EMBL" id="HIX71885.1"/>
    </source>
</evidence>
<reference evidence="2" key="1">
    <citation type="journal article" date="2021" name="PeerJ">
        <title>Extensive microbial diversity within the chicken gut microbiome revealed by metagenomics and culture.</title>
        <authorList>
            <person name="Gilroy R."/>
            <person name="Ravi A."/>
            <person name="Getino M."/>
            <person name="Pursley I."/>
            <person name="Horton D.L."/>
            <person name="Alikhan N.F."/>
            <person name="Baker D."/>
            <person name="Gharbi K."/>
            <person name="Hall N."/>
            <person name="Watson M."/>
            <person name="Adriaenssens E.M."/>
            <person name="Foster-Nyarko E."/>
            <person name="Jarju S."/>
            <person name="Secka A."/>
            <person name="Antonio M."/>
            <person name="Oren A."/>
            <person name="Chaudhuri R.R."/>
            <person name="La Ragione R."/>
            <person name="Hildebrand F."/>
            <person name="Pallen M.J."/>
        </authorList>
    </citation>
    <scope>NUCLEOTIDE SEQUENCE</scope>
    <source>
        <strain evidence="2">ChiSxjej3B15-1167</strain>
    </source>
</reference>
<comment type="caution">
    <text evidence="2">The sequence shown here is derived from an EMBL/GenBank/DDBJ whole genome shotgun (WGS) entry which is preliminary data.</text>
</comment>
<dbReference type="Pfam" id="PF12670">
    <property type="entry name" value="DUF3792"/>
    <property type="match status" value="1"/>
</dbReference>
<feature type="transmembrane region" description="Helical" evidence="1">
    <location>
        <begin position="103"/>
        <end position="127"/>
    </location>
</feature>
<sequence>MKTEGSHGKVDLRKVQALLTGVVAAAMATILLLAVFALIVWKMEPSAGAENVGVICVSVLSCFAGGFFCGKKNDTKGFLWGLAVGVLYFALLLLLRIGSGQDVGAHLFSLFTTFLYCAGSGMLGGMIS</sequence>
<feature type="transmembrane region" description="Helical" evidence="1">
    <location>
        <begin position="77"/>
        <end position="97"/>
    </location>
</feature>
<protein>
    <submittedName>
        <fullName evidence="2">TIGR04086 family membrane protein</fullName>
    </submittedName>
</protein>
<gene>
    <name evidence="2" type="ORF">H9849_02570</name>
</gene>
<evidence type="ECO:0000256" key="1">
    <source>
        <dbReference type="SAM" id="Phobius"/>
    </source>
</evidence>
<dbReference type="Proteomes" id="UP000886805">
    <property type="component" value="Unassembled WGS sequence"/>
</dbReference>
<accession>A0A9D1X5H0</accession>
<feature type="transmembrane region" description="Helical" evidence="1">
    <location>
        <begin position="52"/>
        <end position="70"/>
    </location>
</feature>
<dbReference type="NCBIfam" id="TIGR04086">
    <property type="entry name" value="TIGR04086_membr"/>
    <property type="match status" value="1"/>
</dbReference>
<reference evidence="2" key="2">
    <citation type="submission" date="2021-04" db="EMBL/GenBank/DDBJ databases">
        <authorList>
            <person name="Gilroy R."/>
        </authorList>
    </citation>
    <scope>NUCLEOTIDE SEQUENCE</scope>
    <source>
        <strain evidence="2">ChiSxjej3B15-1167</strain>
    </source>
</reference>
<name>A0A9D1X5H0_9FIRM</name>
<dbReference type="EMBL" id="DXEQ01000075">
    <property type="protein sequence ID" value="HIX71885.1"/>
    <property type="molecule type" value="Genomic_DNA"/>
</dbReference>
<proteinExistence type="predicted"/>
<dbReference type="AlphaFoldDB" id="A0A9D1X5H0"/>
<feature type="transmembrane region" description="Helical" evidence="1">
    <location>
        <begin position="17"/>
        <end position="40"/>
    </location>
</feature>
<evidence type="ECO:0000313" key="3">
    <source>
        <dbReference type="Proteomes" id="UP000886805"/>
    </source>
</evidence>
<dbReference type="InterPro" id="IPR023804">
    <property type="entry name" value="DUF3792_TM"/>
</dbReference>
<keyword evidence="1" id="KW-1133">Transmembrane helix</keyword>
<organism evidence="2 3">
    <name type="scientific">Candidatus Anaerobutyricum stercoripullorum</name>
    <dbReference type="NCBI Taxonomy" id="2838456"/>
    <lineage>
        <taxon>Bacteria</taxon>
        <taxon>Bacillati</taxon>
        <taxon>Bacillota</taxon>
        <taxon>Clostridia</taxon>
        <taxon>Lachnospirales</taxon>
        <taxon>Lachnospiraceae</taxon>
        <taxon>Anaerobutyricum</taxon>
    </lineage>
</organism>
<keyword evidence="1" id="KW-0812">Transmembrane</keyword>